<sequence length="87" mass="10110">MTEFWRSPRYYEIEEAIKVKLGVVLSDPPVADSRVYLLLPILFGSHVEKENVEGWLMCFGRWAMQEGLSEDLALLYALEYMKSTDFS</sequence>
<comment type="caution">
    <text evidence="1">The sequence shown here is derived from an EMBL/GenBank/DDBJ whole genome shotgun (WGS) entry which is preliminary data.</text>
</comment>
<gene>
    <name evidence="1" type="ORF">R1flu_005883</name>
</gene>
<proteinExistence type="predicted"/>
<name>A0ABD1YX75_9MARC</name>
<evidence type="ECO:0000313" key="1">
    <source>
        <dbReference type="EMBL" id="KAL2634404.1"/>
    </source>
</evidence>
<organism evidence="1 2">
    <name type="scientific">Riccia fluitans</name>
    <dbReference type="NCBI Taxonomy" id="41844"/>
    <lineage>
        <taxon>Eukaryota</taxon>
        <taxon>Viridiplantae</taxon>
        <taxon>Streptophyta</taxon>
        <taxon>Embryophyta</taxon>
        <taxon>Marchantiophyta</taxon>
        <taxon>Marchantiopsida</taxon>
        <taxon>Marchantiidae</taxon>
        <taxon>Marchantiales</taxon>
        <taxon>Ricciaceae</taxon>
        <taxon>Riccia</taxon>
    </lineage>
</organism>
<reference evidence="1 2" key="1">
    <citation type="submission" date="2024-09" db="EMBL/GenBank/DDBJ databases">
        <title>Chromosome-scale assembly of Riccia fluitans.</title>
        <authorList>
            <person name="Paukszto L."/>
            <person name="Sawicki J."/>
            <person name="Karawczyk K."/>
            <person name="Piernik-Szablinska J."/>
            <person name="Szczecinska M."/>
            <person name="Mazdziarz M."/>
        </authorList>
    </citation>
    <scope>NUCLEOTIDE SEQUENCE [LARGE SCALE GENOMIC DNA]</scope>
    <source>
        <strain evidence="1">Rf_01</strain>
        <tissue evidence="1">Aerial parts of the thallus</tissue>
    </source>
</reference>
<accession>A0ABD1YX75</accession>
<protein>
    <submittedName>
        <fullName evidence="1">Uncharacterized protein</fullName>
    </submittedName>
</protein>
<dbReference type="EMBL" id="JBHFFA010000003">
    <property type="protein sequence ID" value="KAL2634404.1"/>
    <property type="molecule type" value="Genomic_DNA"/>
</dbReference>
<dbReference type="AlphaFoldDB" id="A0ABD1YX75"/>
<evidence type="ECO:0000313" key="2">
    <source>
        <dbReference type="Proteomes" id="UP001605036"/>
    </source>
</evidence>
<dbReference type="Proteomes" id="UP001605036">
    <property type="component" value="Unassembled WGS sequence"/>
</dbReference>
<keyword evidence="2" id="KW-1185">Reference proteome</keyword>